<protein>
    <submittedName>
        <fullName evidence="3">G13039 protein</fullName>
    </submittedName>
</protein>
<dbReference type="Proteomes" id="UP001497392">
    <property type="component" value="Unassembled WGS sequence"/>
</dbReference>
<feature type="compositionally biased region" description="Basic and acidic residues" evidence="1">
    <location>
        <begin position="18"/>
        <end position="32"/>
    </location>
</feature>
<evidence type="ECO:0000313" key="4">
    <source>
        <dbReference type="Proteomes" id="UP001497392"/>
    </source>
</evidence>
<evidence type="ECO:0000313" key="3">
    <source>
        <dbReference type="EMBL" id="CAL5229672.1"/>
    </source>
</evidence>
<feature type="domain" description="HhH-GPD" evidence="2">
    <location>
        <begin position="154"/>
        <end position="311"/>
    </location>
</feature>
<dbReference type="CDD" id="cd00056">
    <property type="entry name" value="ENDO3c"/>
    <property type="match status" value="1"/>
</dbReference>
<sequence>MKGTGGAQPSARTLRATRHNENSGANEEHIKEEEEADRDAPGPLTTSRKQPVKEEPKAETPPKPRKRQKVKKEDPVAAQMVKLAPVPPTAYTGPFPKLMRPSPEECRAARDGLARLHGEPEHAKQIKPDPEAGADSLHTHSQQQVLDSLVRTILSQNTTDNTSHRAFASLKGAFPTWEEVLQAPSGKVEDAIRMGGLAEIKTERIKAILSTLKQERGKISLEYIRDMEDDDIKNELTRFKGVGPKTVACVMMFCLARDEFPVDTHVWRISKNMGWVPAKANRDDTYRHMNIRVPADLRYDLHVLLVEHGKRCARCAKNGKPRKESHGDCPLVNLQGSAPAKDLLDEDIVKEEAKDMEEDDIVKQEVKVKEEVAS</sequence>
<evidence type="ECO:0000259" key="2">
    <source>
        <dbReference type="SMART" id="SM00478"/>
    </source>
</evidence>
<dbReference type="EMBL" id="CAXHTA020000021">
    <property type="protein sequence ID" value="CAL5229672.1"/>
    <property type="molecule type" value="Genomic_DNA"/>
</dbReference>
<dbReference type="InterPro" id="IPR011257">
    <property type="entry name" value="DNA_glycosylase"/>
</dbReference>
<evidence type="ECO:0000256" key="1">
    <source>
        <dbReference type="SAM" id="MobiDB-lite"/>
    </source>
</evidence>
<accession>A0ABP1GCV8</accession>
<dbReference type="Gene3D" id="1.10.340.30">
    <property type="entry name" value="Hypothetical protein, domain 2"/>
    <property type="match status" value="1"/>
</dbReference>
<feature type="region of interest" description="Disordered" evidence="1">
    <location>
        <begin position="1"/>
        <end position="79"/>
    </location>
</feature>
<feature type="compositionally biased region" description="Basic and acidic residues" evidence="1">
    <location>
        <begin position="51"/>
        <end position="62"/>
    </location>
</feature>
<feature type="region of interest" description="Disordered" evidence="1">
    <location>
        <begin position="119"/>
        <end position="141"/>
    </location>
</feature>
<keyword evidence="4" id="KW-1185">Reference proteome</keyword>
<comment type="caution">
    <text evidence="3">The sequence shown here is derived from an EMBL/GenBank/DDBJ whole genome shotgun (WGS) entry which is preliminary data.</text>
</comment>
<name>A0ABP1GCV8_9CHLO</name>
<reference evidence="3 4" key="1">
    <citation type="submission" date="2024-06" db="EMBL/GenBank/DDBJ databases">
        <authorList>
            <person name="Kraege A."/>
            <person name="Thomma B."/>
        </authorList>
    </citation>
    <scope>NUCLEOTIDE SEQUENCE [LARGE SCALE GENOMIC DNA]</scope>
</reference>
<dbReference type="InterPro" id="IPR023170">
    <property type="entry name" value="HhH_base_excis_C"/>
</dbReference>
<dbReference type="SMART" id="SM00478">
    <property type="entry name" value="ENDO3c"/>
    <property type="match status" value="1"/>
</dbReference>
<dbReference type="PANTHER" id="PTHR47203:SF1">
    <property type="entry name" value="HYPOTHETICAL BASE EXCISION DNA REPAIR PROTEIN (EUROFUNG)"/>
    <property type="match status" value="1"/>
</dbReference>
<proteinExistence type="predicted"/>
<dbReference type="InterPro" id="IPR003265">
    <property type="entry name" value="HhH-GPD_domain"/>
</dbReference>
<feature type="compositionally biased region" description="Basic and acidic residues" evidence="1">
    <location>
        <begin position="119"/>
        <end position="130"/>
    </location>
</feature>
<dbReference type="Pfam" id="PF00730">
    <property type="entry name" value="HhH-GPD"/>
    <property type="match status" value="1"/>
</dbReference>
<gene>
    <name evidence="3" type="primary">g13039</name>
    <name evidence="3" type="ORF">VP750_LOCUS11578</name>
</gene>
<dbReference type="PANTHER" id="PTHR47203">
    <property type="match status" value="1"/>
</dbReference>
<dbReference type="Gene3D" id="1.10.1670.10">
    <property type="entry name" value="Helix-hairpin-Helix base-excision DNA repair enzymes (C-terminal)"/>
    <property type="match status" value="1"/>
</dbReference>
<dbReference type="SUPFAM" id="SSF48150">
    <property type="entry name" value="DNA-glycosylase"/>
    <property type="match status" value="1"/>
</dbReference>
<organism evidence="3 4">
    <name type="scientific">Coccomyxa viridis</name>
    <dbReference type="NCBI Taxonomy" id="1274662"/>
    <lineage>
        <taxon>Eukaryota</taxon>
        <taxon>Viridiplantae</taxon>
        <taxon>Chlorophyta</taxon>
        <taxon>core chlorophytes</taxon>
        <taxon>Trebouxiophyceae</taxon>
        <taxon>Trebouxiophyceae incertae sedis</taxon>
        <taxon>Coccomyxaceae</taxon>
        <taxon>Coccomyxa</taxon>
    </lineage>
</organism>